<feature type="domain" description="TF-B3" evidence="6">
    <location>
        <begin position="1"/>
        <end position="72"/>
    </location>
</feature>
<dbReference type="CDD" id="cd10017">
    <property type="entry name" value="B3_DNA"/>
    <property type="match status" value="2"/>
</dbReference>
<evidence type="ECO:0000256" key="5">
    <source>
        <dbReference type="ARBA" id="ARBA00023242"/>
    </source>
</evidence>
<evidence type="ECO:0000259" key="6">
    <source>
        <dbReference type="PROSITE" id="PS50863"/>
    </source>
</evidence>
<evidence type="ECO:0000256" key="1">
    <source>
        <dbReference type="ARBA" id="ARBA00004123"/>
    </source>
</evidence>
<gene>
    <name evidence="7" type="ORF">FEM48_ZijujUnG0056600</name>
</gene>
<dbReference type="PANTHER" id="PTHR31920:SF37">
    <property type="entry name" value="B3 DOMAIN-CONTAINING TRANSCRIPTION FACTOR VRN1"/>
    <property type="match status" value="1"/>
</dbReference>
<proteinExistence type="predicted"/>
<reference evidence="7" key="1">
    <citation type="journal article" date="2021" name="Front. Plant Sci.">
        <title>Chromosome-Scale Genome Assembly for Chinese Sour Jujube and Insights Into Its Genome Evolution and Domestication Signature.</title>
        <authorList>
            <person name="Shen L.-Y."/>
            <person name="Luo H."/>
            <person name="Wang X.-L."/>
            <person name="Wang X.-M."/>
            <person name="Qiu X.-J."/>
            <person name="Liu H."/>
            <person name="Zhou S.-S."/>
            <person name="Jia K.-H."/>
            <person name="Nie S."/>
            <person name="Bao Y.-T."/>
            <person name="Zhang R.-G."/>
            <person name="Yun Q.-Z."/>
            <person name="Chai Y.-H."/>
            <person name="Lu J.-Y."/>
            <person name="Li Y."/>
            <person name="Zhao S.-W."/>
            <person name="Mao J.-F."/>
            <person name="Jia S.-G."/>
            <person name="Mao Y.-M."/>
        </authorList>
    </citation>
    <scope>NUCLEOTIDE SEQUENCE</scope>
    <source>
        <strain evidence="7">AT0</strain>
        <tissue evidence="7">Leaf</tissue>
    </source>
</reference>
<keyword evidence="4" id="KW-0804">Transcription</keyword>
<dbReference type="GO" id="GO:0003677">
    <property type="term" value="F:DNA binding"/>
    <property type="evidence" value="ECO:0007669"/>
    <property type="project" value="UniProtKB-KW"/>
</dbReference>
<protein>
    <recommendedName>
        <fullName evidence="6">TF-B3 domain-containing protein</fullName>
    </recommendedName>
</protein>
<evidence type="ECO:0000256" key="2">
    <source>
        <dbReference type="ARBA" id="ARBA00023015"/>
    </source>
</evidence>
<keyword evidence="3" id="KW-0238">DNA-binding</keyword>
<feature type="domain" description="TF-B3" evidence="6">
    <location>
        <begin position="105"/>
        <end position="203"/>
    </location>
</feature>
<dbReference type="Gene3D" id="2.40.330.10">
    <property type="entry name" value="DNA-binding pseudobarrel domain"/>
    <property type="match status" value="2"/>
</dbReference>
<evidence type="ECO:0000256" key="4">
    <source>
        <dbReference type="ARBA" id="ARBA00023163"/>
    </source>
</evidence>
<evidence type="ECO:0000313" key="7">
    <source>
        <dbReference type="EMBL" id="KAH7511018.1"/>
    </source>
</evidence>
<dbReference type="GO" id="GO:0005634">
    <property type="term" value="C:nucleus"/>
    <property type="evidence" value="ECO:0007669"/>
    <property type="project" value="UniProtKB-SubCell"/>
</dbReference>
<sequence>MNINFVGGIVFATITVPNGRIWKLDFQKLGGRIVFVDGWQEFVEYHSIDSGYFLVFRYDGFSKFHVCILDESGTEIYYPWNAASSDVEPHSDKEGQSAATSCKYAHPSFIVLLSGHNKYLHVPMGFVMTYMQGCSQVITLTCNGKKWQVTFSLKEHRTVNRIRISKGWRGFVRDNNLGAGDVCVFELIMKKATLLKVSIYYADPAKKCSK</sequence>
<comment type="caution">
    <text evidence="7">The sequence shown here is derived from an EMBL/GenBank/DDBJ whole genome shotgun (WGS) entry which is preliminary data.</text>
</comment>
<dbReference type="Proteomes" id="UP000813462">
    <property type="component" value="Unassembled WGS sequence"/>
</dbReference>
<keyword evidence="5" id="KW-0539">Nucleus</keyword>
<dbReference type="PANTHER" id="PTHR31920">
    <property type="entry name" value="B3 DOMAIN-CONTAINING"/>
    <property type="match status" value="1"/>
</dbReference>
<dbReference type="InterPro" id="IPR003340">
    <property type="entry name" value="B3_DNA-bd"/>
</dbReference>
<evidence type="ECO:0000313" key="8">
    <source>
        <dbReference type="Proteomes" id="UP000813462"/>
    </source>
</evidence>
<dbReference type="SMART" id="SM01019">
    <property type="entry name" value="B3"/>
    <property type="match status" value="2"/>
</dbReference>
<dbReference type="Pfam" id="PF02362">
    <property type="entry name" value="B3"/>
    <property type="match status" value="2"/>
</dbReference>
<dbReference type="SUPFAM" id="SSF101936">
    <property type="entry name" value="DNA-binding pseudobarrel domain"/>
    <property type="match status" value="2"/>
</dbReference>
<accession>A0A978U919</accession>
<dbReference type="EMBL" id="JAEACU010000231">
    <property type="protein sequence ID" value="KAH7511018.1"/>
    <property type="molecule type" value="Genomic_DNA"/>
</dbReference>
<keyword evidence="2" id="KW-0805">Transcription regulation</keyword>
<evidence type="ECO:0000256" key="3">
    <source>
        <dbReference type="ARBA" id="ARBA00023125"/>
    </source>
</evidence>
<organism evidence="7 8">
    <name type="scientific">Ziziphus jujuba var. spinosa</name>
    <dbReference type="NCBI Taxonomy" id="714518"/>
    <lineage>
        <taxon>Eukaryota</taxon>
        <taxon>Viridiplantae</taxon>
        <taxon>Streptophyta</taxon>
        <taxon>Embryophyta</taxon>
        <taxon>Tracheophyta</taxon>
        <taxon>Spermatophyta</taxon>
        <taxon>Magnoliopsida</taxon>
        <taxon>eudicotyledons</taxon>
        <taxon>Gunneridae</taxon>
        <taxon>Pentapetalae</taxon>
        <taxon>rosids</taxon>
        <taxon>fabids</taxon>
        <taxon>Rosales</taxon>
        <taxon>Rhamnaceae</taxon>
        <taxon>Paliureae</taxon>
        <taxon>Ziziphus</taxon>
    </lineage>
</organism>
<dbReference type="InterPro" id="IPR050655">
    <property type="entry name" value="Plant_B3_domain"/>
</dbReference>
<name>A0A978U919_ZIZJJ</name>
<dbReference type="PROSITE" id="PS50863">
    <property type="entry name" value="B3"/>
    <property type="match status" value="2"/>
</dbReference>
<dbReference type="InterPro" id="IPR015300">
    <property type="entry name" value="DNA-bd_pseudobarrel_sf"/>
</dbReference>
<comment type="subcellular location">
    <subcellularLocation>
        <location evidence="1">Nucleus</location>
    </subcellularLocation>
</comment>
<dbReference type="AlphaFoldDB" id="A0A978U919"/>